<dbReference type="CDD" id="cd07377">
    <property type="entry name" value="WHTH_GntR"/>
    <property type="match status" value="1"/>
</dbReference>
<dbReference type="SUPFAM" id="SSF46785">
    <property type="entry name" value="Winged helix' DNA-binding domain"/>
    <property type="match status" value="1"/>
</dbReference>
<dbReference type="InterPro" id="IPR036388">
    <property type="entry name" value="WH-like_DNA-bd_sf"/>
</dbReference>
<evidence type="ECO:0000259" key="6">
    <source>
        <dbReference type="PROSITE" id="PS50949"/>
    </source>
</evidence>
<dbReference type="InterPro" id="IPR051446">
    <property type="entry name" value="HTH_trans_reg/aminotransferase"/>
</dbReference>
<dbReference type="Pfam" id="PF00155">
    <property type="entry name" value="Aminotran_1_2"/>
    <property type="match status" value="1"/>
</dbReference>
<dbReference type="InterPro" id="IPR000524">
    <property type="entry name" value="Tscrpt_reg_HTH_GntR"/>
</dbReference>
<evidence type="ECO:0000256" key="3">
    <source>
        <dbReference type="ARBA" id="ARBA00023015"/>
    </source>
</evidence>
<dbReference type="CDD" id="cd00609">
    <property type="entry name" value="AAT_like"/>
    <property type="match status" value="1"/>
</dbReference>
<dbReference type="PANTHER" id="PTHR46577">
    <property type="entry name" value="HTH-TYPE TRANSCRIPTIONAL REGULATORY PROTEIN GABR"/>
    <property type="match status" value="1"/>
</dbReference>
<dbReference type="GO" id="GO:0030170">
    <property type="term" value="F:pyridoxal phosphate binding"/>
    <property type="evidence" value="ECO:0007669"/>
    <property type="project" value="InterPro"/>
</dbReference>
<protein>
    <submittedName>
        <fullName evidence="7">Transcriptional regulator, GntR family with aminotransferase domain</fullName>
    </submittedName>
</protein>
<dbReference type="GO" id="GO:0008483">
    <property type="term" value="F:transaminase activity"/>
    <property type="evidence" value="ECO:0007669"/>
    <property type="project" value="UniProtKB-KW"/>
</dbReference>
<feature type="domain" description="HTH gntR-type" evidence="6">
    <location>
        <begin position="22"/>
        <end position="90"/>
    </location>
</feature>
<comment type="caution">
    <text evidence="7">The sequence shown here is derived from an EMBL/GenBank/DDBJ whole genome shotgun (WGS) entry which is preliminary data.</text>
</comment>
<dbReference type="GO" id="GO:0003677">
    <property type="term" value="F:DNA binding"/>
    <property type="evidence" value="ECO:0007669"/>
    <property type="project" value="UniProtKB-KW"/>
</dbReference>
<dbReference type="Gene3D" id="1.10.10.10">
    <property type="entry name" value="Winged helix-like DNA-binding domain superfamily/Winged helix DNA-binding domain"/>
    <property type="match status" value="1"/>
</dbReference>
<evidence type="ECO:0000256" key="5">
    <source>
        <dbReference type="ARBA" id="ARBA00023163"/>
    </source>
</evidence>
<organism evidence="7 8">
    <name type="scientific">Paraburkholderia piptadeniae</name>
    <dbReference type="NCBI Taxonomy" id="1701573"/>
    <lineage>
        <taxon>Bacteria</taxon>
        <taxon>Pseudomonadati</taxon>
        <taxon>Pseudomonadota</taxon>
        <taxon>Betaproteobacteria</taxon>
        <taxon>Burkholderiales</taxon>
        <taxon>Burkholderiaceae</taxon>
        <taxon>Paraburkholderia</taxon>
    </lineage>
</organism>
<keyword evidence="7" id="KW-0032">Aminotransferase</keyword>
<dbReference type="InterPro" id="IPR004839">
    <property type="entry name" value="Aminotransferase_I/II_large"/>
</dbReference>
<dbReference type="Pfam" id="PF00392">
    <property type="entry name" value="GntR"/>
    <property type="match status" value="1"/>
</dbReference>
<keyword evidence="7" id="KW-0808">Transferase</keyword>
<dbReference type="SUPFAM" id="SSF53383">
    <property type="entry name" value="PLP-dependent transferases"/>
    <property type="match status" value="1"/>
</dbReference>
<keyword evidence="3" id="KW-0805">Transcription regulation</keyword>
<dbReference type="InterPro" id="IPR036390">
    <property type="entry name" value="WH_DNA-bd_sf"/>
</dbReference>
<name>A0A1N7SUA9_9BURK</name>
<keyword evidence="5" id="KW-0804">Transcription</keyword>
<comment type="similarity">
    <text evidence="1">In the C-terminal section; belongs to the class-I pyridoxal-phosphate-dependent aminotransferase family.</text>
</comment>
<dbReference type="SMART" id="SM00345">
    <property type="entry name" value="HTH_GNTR"/>
    <property type="match status" value="1"/>
</dbReference>
<keyword evidence="4" id="KW-0238">DNA-binding</keyword>
<dbReference type="InterPro" id="IPR015421">
    <property type="entry name" value="PyrdxlP-dep_Trfase_major"/>
</dbReference>
<dbReference type="GO" id="GO:0003700">
    <property type="term" value="F:DNA-binding transcription factor activity"/>
    <property type="evidence" value="ECO:0007669"/>
    <property type="project" value="InterPro"/>
</dbReference>
<dbReference type="EMBL" id="CYGY02000096">
    <property type="protein sequence ID" value="SIT50970.1"/>
    <property type="molecule type" value="Genomic_DNA"/>
</dbReference>
<reference evidence="7" key="1">
    <citation type="submission" date="2016-12" db="EMBL/GenBank/DDBJ databases">
        <authorList>
            <person name="Moulin L."/>
        </authorList>
    </citation>
    <scope>NUCLEOTIDE SEQUENCE [LARGE SCALE GENOMIC DNA]</scope>
    <source>
        <strain evidence="7">STM 7183</strain>
    </source>
</reference>
<gene>
    <name evidence="7" type="ORF">BN2476_960121</name>
</gene>
<keyword evidence="2" id="KW-0663">Pyridoxal phosphate</keyword>
<evidence type="ECO:0000256" key="1">
    <source>
        <dbReference type="ARBA" id="ARBA00005384"/>
    </source>
</evidence>
<sequence>MRHDEKVRSSWQDAINGSHVTGSKHARLIKAITADIETGAMQIGERLPVQRTLAETLGVSVQTVQSAYKELERQGFIRCDVGRGSFVAARVSDSMSNFILDTADRVRMDFSTGRIIRTPAHDAEWQRACADLAAVDEQPWIHAFRPIVGLERHRRAGATWMQALNFSASPENLLVTNGGEQALFVALASVAKHGDIVLTEALTDHGIIGAANILGFTLKGVEIDEYGIRPAHFEEMCDTHRITALVCTPTLHKPTGTVLSEHRRQTIAKIAERYGVYVIEDDVHGPLVEHTQTPIGSLIPELSCYLTAMTECVLTGLRVGYLAVPRRLALRAESVLRVTSWMTSPALAEIAARWILDGTASKLVAIQRERLATRHGILNEVLGQYADEPHHQGLSAWLSVPEHWQVNRLVQELSKRDIAVTPPDPFLVRDIDRPSKIRVCVGVEATDTAYRTALETIAEVFAQYPQIHDFV</sequence>
<dbReference type="InterPro" id="IPR015424">
    <property type="entry name" value="PyrdxlP-dep_Trfase"/>
</dbReference>
<proteinExistence type="inferred from homology"/>
<dbReference type="Gene3D" id="3.40.640.10">
    <property type="entry name" value="Type I PLP-dependent aspartate aminotransferase-like (Major domain)"/>
    <property type="match status" value="1"/>
</dbReference>
<evidence type="ECO:0000256" key="2">
    <source>
        <dbReference type="ARBA" id="ARBA00022898"/>
    </source>
</evidence>
<dbReference type="Proteomes" id="UP000195569">
    <property type="component" value="Unassembled WGS sequence"/>
</dbReference>
<dbReference type="OrthoDB" id="9804020at2"/>
<keyword evidence="8" id="KW-1185">Reference proteome</keyword>
<evidence type="ECO:0000256" key="4">
    <source>
        <dbReference type="ARBA" id="ARBA00023125"/>
    </source>
</evidence>
<dbReference type="AlphaFoldDB" id="A0A1N7SUA9"/>
<accession>A0A1N7SUA9</accession>
<dbReference type="PROSITE" id="PS50949">
    <property type="entry name" value="HTH_GNTR"/>
    <property type="match status" value="1"/>
</dbReference>
<evidence type="ECO:0000313" key="8">
    <source>
        <dbReference type="Proteomes" id="UP000195569"/>
    </source>
</evidence>
<dbReference type="PANTHER" id="PTHR46577:SF1">
    <property type="entry name" value="HTH-TYPE TRANSCRIPTIONAL REGULATORY PROTEIN GABR"/>
    <property type="match status" value="1"/>
</dbReference>
<evidence type="ECO:0000313" key="7">
    <source>
        <dbReference type="EMBL" id="SIT50970.1"/>
    </source>
</evidence>